<accession>A0ABX0U495</accession>
<dbReference type="PANTHER" id="PTHR44688">
    <property type="entry name" value="DNA-BINDING TRANSCRIPTIONAL ACTIVATOR DEVR_DOSR"/>
    <property type="match status" value="1"/>
</dbReference>
<keyword evidence="8" id="KW-1185">Reference proteome</keyword>
<dbReference type="SUPFAM" id="SSF46894">
    <property type="entry name" value="C-terminal effector domain of the bipartite response regulators"/>
    <property type="match status" value="1"/>
</dbReference>
<dbReference type="Pfam" id="PF00196">
    <property type="entry name" value="GerE"/>
    <property type="match status" value="1"/>
</dbReference>
<evidence type="ECO:0000256" key="5">
    <source>
        <dbReference type="SAM" id="Phobius"/>
    </source>
</evidence>
<dbReference type="InterPro" id="IPR016032">
    <property type="entry name" value="Sig_transdc_resp-reg_C-effctor"/>
</dbReference>
<feature type="domain" description="HTH luxR-type" evidence="6">
    <location>
        <begin position="1"/>
        <end position="65"/>
    </location>
</feature>
<dbReference type="PRINTS" id="PR00038">
    <property type="entry name" value="HTHLUXR"/>
</dbReference>
<keyword evidence="1" id="KW-0805">Transcription regulation</keyword>
<dbReference type="CDD" id="cd06170">
    <property type="entry name" value="LuxR_C_like"/>
    <property type="match status" value="1"/>
</dbReference>
<gene>
    <name evidence="7" type="ORF">FHT01_001748</name>
</gene>
<protein>
    <submittedName>
        <fullName evidence="7">DNA-binding CsgD family transcriptional regulator</fullName>
    </submittedName>
</protein>
<evidence type="ECO:0000256" key="1">
    <source>
        <dbReference type="ARBA" id="ARBA00023015"/>
    </source>
</evidence>
<keyword evidence="5" id="KW-0812">Transmembrane</keyword>
<reference evidence="7 8" key="1">
    <citation type="submission" date="2020-03" db="EMBL/GenBank/DDBJ databases">
        <title>Genomic Encyclopedia of Type Strains, Phase IV (KMG-IV): sequencing the most valuable type-strain genomes for metagenomic binning, comparative biology and taxonomic classification.</title>
        <authorList>
            <person name="Goeker M."/>
        </authorList>
    </citation>
    <scope>NUCLEOTIDE SEQUENCE [LARGE SCALE GENOMIC DNA]</scope>
    <source>
        <strain evidence="7 8">DSM 22753</strain>
    </source>
</reference>
<organism evidence="7 8">
    <name type="scientific">Sphingomonas japonica</name>
    <dbReference type="NCBI Taxonomy" id="511662"/>
    <lineage>
        <taxon>Bacteria</taxon>
        <taxon>Pseudomonadati</taxon>
        <taxon>Pseudomonadota</taxon>
        <taxon>Alphaproteobacteria</taxon>
        <taxon>Sphingomonadales</taxon>
        <taxon>Sphingomonadaceae</taxon>
        <taxon>Sphingomonas</taxon>
    </lineage>
</organism>
<evidence type="ECO:0000256" key="4">
    <source>
        <dbReference type="SAM" id="MobiDB-lite"/>
    </source>
</evidence>
<keyword evidence="5" id="KW-0472">Membrane</keyword>
<keyword evidence="2 7" id="KW-0238">DNA-binding</keyword>
<dbReference type="SMART" id="SM00421">
    <property type="entry name" value="HTH_LUXR"/>
    <property type="match status" value="1"/>
</dbReference>
<evidence type="ECO:0000313" key="7">
    <source>
        <dbReference type="EMBL" id="NIJ24206.1"/>
    </source>
</evidence>
<keyword evidence="5" id="KW-1133">Transmembrane helix</keyword>
<sequence length="193" mass="19984">MPGPKLPSERQQQCLSLSAQGLTSKEIGRRLSISHHTVESHITAAKIALGSRSRSEATAIMASLKTTSGSPAIAETDGPTTPICPDVGGDLPINPGGRASEVRETLARFDLGHPVPVGQTLPGVGRLSLGKKLLIALATAVIAPLIVTGIIVVGREAYFSPIDGLPPGKNKGAATQVADGDANGREDQEPYRE</sequence>
<feature type="transmembrane region" description="Helical" evidence="5">
    <location>
        <begin position="133"/>
        <end position="153"/>
    </location>
</feature>
<name>A0ABX0U495_9SPHN</name>
<dbReference type="Proteomes" id="UP000788153">
    <property type="component" value="Unassembled WGS sequence"/>
</dbReference>
<evidence type="ECO:0000256" key="3">
    <source>
        <dbReference type="ARBA" id="ARBA00023163"/>
    </source>
</evidence>
<dbReference type="GO" id="GO:0003677">
    <property type="term" value="F:DNA binding"/>
    <property type="evidence" value="ECO:0007669"/>
    <property type="project" value="UniProtKB-KW"/>
</dbReference>
<dbReference type="Gene3D" id="1.10.10.10">
    <property type="entry name" value="Winged helix-like DNA-binding domain superfamily/Winged helix DNA-binding domain"/>
    <property type="match status" value="1"/>
</dbReference>
<evidence type="ECO:0000256" key="2">
    <source>
        <dbReference type="ARBA" id="ARBA00023125"/>
    </source>
</evidence>
<comment type="caution">
    <text evidence="7">The sequence shown here is derived from an EMBL/GenBank/DDBJ whole genome shotgun (WGS) entry which is preliminary data.</text>
</comment>
<proteinExistence type="predicted"/>
<dbReference type="EMBL" id="JAASQP010000001">
    <property type="protein sequence ID" value="NIJ24206.1"/>
    <property type="molecule type" value="Genomic_DNA"/>
</dbReference>
<dbReference type="PROSITE" id="PS50043">
    <property type="entry name" value="HTH_LUXR_2"/>
    <property type="match status" value="1"/>
</dbReference>
<dbReference type="RefSeq" id="WP_140046602.1">
    <property type="nucleotide sequence ID" value="NZ_BAAAEV010000001.1"/>
</dbReference>
<dbReference type="InterPro" id="IPR000792">
    <property type="entry name" value="Tscrpt_reg_LuxR_C"/>
</dbReference>
<dbReference type="PANTHER" id="PTHR44688:SF16">
    <property type="entry name" value="DNA-BINDING TRANSCRIPTIONAL ACTIVATOR DEVR_DOSR"/>
    <property type="match status" value="1"/>
</dbReference>
<evidence type="ECO:0000313" key="8">
    <source>
        <dbReference type="Proteomes" id="UP000788153"/>
    </source>
</evidence>
<feature type="compositionally biased region" description="Basic and acidic residues" evidence="4">
    <location>
        <begin position="182"/>
        <end position="193"/>
    </location>
</feature>
<keyword evidence="3" id="KW-0804">Transcription</keyword>
<feature type="region of interest" description="Disordered" evidence="4">
    <location>
        <begin position="164"/>
        <end position="193"/>
    </location>
</feature>
<dbReference type="InterPro" id="IPR036388">
    <property type="entry name" value="WH-like_DNA-bd_sf"/>
</dbReference>
<evidence type="ECO:0000259" key="6">
    <source>
        <dbReference type="PROSITE" id="PS50043"/>
    </source>
</evidence>